<comment type="caution">
    <text evidence="2">The sequence shown here is derived from an EMBL/GenBank/DDBJ whole genome shotgun (WGS) entry which is preliminary data.</text>
</comment>
<evidence type="ECO:0000313" key="3">
    <source>
        <dbReference type="Proteomes" id="UP000323274"/>
    </source>
</evidence>
<evidence type="ECO:0000256" key="1">
    <source>
        <dbReference type="ARBA" id="ARBA00022679"/>
    </source>
</evidence>
<sequence>MSFNTVFVVTEMRLGGRERVVSNIAGALNEYTEVAIFSVWRRMPFFISKAPLYFDKNSFVQTKSHAVSQKLENKKWMKLIILIVKKLVPYTILRRKRLDDLVDFLQQNNVKNVVLTDLTSTFAYQIRKRLPDINIISWIHMQSDAFFDIQYKEYNKELKRGLSSVNSLVALTPSQQSEYKKYVSRTLFIPNPMPAVSKHLADMTKKTILIIARIDIQHKGLDYLKNLVTYVPNEWKIKVVGSGSPEDEKIFEDIVDSSNNKIIWESAMDDDRLEKVYQEASIFIMPSRFEGFPLTLGEAMSHGLPIIAFDLDGTRIILKDGNNNYGILIPKENVQIFGETIVKLTNNENLRKQLATESIRRVNSFSEEKIIDKWIKILNQ</sequence>
<dbReference type="SUPFAM" id="SSF53756">
    <property type="entry name" value="UDP-Glycosyltransferase/glycogen phosphorylase"/>
    <property type="match status" value="1"/>
</dbReference>
<accession>A0A5A5U058</accession>
<name>A0A5A5U058_LEUCI</name>
<organism evidence="2 3">
    <name type="scientific">Leuconostoc citreum</name>
    <dbReference type="NCBI Taxonomy" id="33964"/>
    <lineage>
        <taxon>Bacteria</taxon>
        <taxon>Bacillati</taxon>
        <taxon>Bacillota</taxon>
        <taxon>Bacilli</taxon>
        <taxon>Lactobacillales</taxon>
        <taxon>Lactobacillaceae</taxon>
        <taxon>Leuconostoc</taxon>
    </lineage>
</organism>
<protein>
    <submittedName>
        <fullName evidence="2">Glycosyl transferase</fullName>
    </submittedName>
</protein>
<dbReference type="Proteomes" id="UP000323274">
    <property type="component" value="Unassembled WGS sequence"/>
</dbReference>
<dbReference type="Pfam" id="PF13692">
    <property type="entry name" value="Glyco_trans_1_4"/>
    <property type="match status" value="1"/>
</dbReference>
<keyword evidence="1 2" id="KW-0808">Transferase</keyword>
<proteinExistence type="predicted"/>
<dbReference type="PANTHER" id="PTHR46401">
    <property type="entry name" value="GLYCOSYLTRANSFERASE WBBK-RELATED"/>
    <property type="match status" value="1"/>
</dbReference>
<reference evidence="2 3" key="1">
    <citation type="submission" date="2019-04" db="EMBL/GenBank/DDBJ databases">
        <title>A pseudo-fructophilic Leuconostoc citreum strain F192-5 isolated from peel of satsuma mandarin: the first report for isolation and characterization of strain-dependent fructophilic-like characteristics.</title>
        <authorList>
            <person name="Maeno S."/>
            <person name="Tanizawa Y."/>
            <person name="Kajikawa A."/>
            <person name="Kanesaki Y."/>
            <person name="Kubota E."/>
            <person name="Arita M."/>
            <person name="Leon D."/>
            <person name="Endo A."/>
        </authorList>
    </citation>
    <scope>NUCLEOTIDE SEQUENCE [LARGE SCALE GENOMIC DNA]</scope>
    <source>
        <strain evidence="2 3">F192-5</strain>
    </source>
</reference>
<gene>
    <name evidence="2" type="ORF">LCIT_05270</name>
</gene>
<evidence type="ECO:0000313" key="2">
    <source>
        <dbReference type="EMBL" id="GDZ83285.1"/>
    </source>
</evidence>
<dbReference type="Gene3D" id="3.40.50.2000">
    <property type="entry name" value="Glycogen Phosphorylase B"/>
    <property type="match status" value="2"/>
</dbReference>
<dbReference type="EMBL" id="BJJW01000002">
    <property type="protein sequence ID" value="GDZ83285.1"/>
    <property type="molecule type" value="Genomic_DNA"/>
</dbReference>
<dbReference type="PANTHER" id="PTHR46401:SF2">
    <property type="entry name" value="GLYCOSYLTRANSFERASE WBBK-RELATED"/>
    <property type="match status" value="1"/>
</dbReference>
<dbReference type="RefSeq" id="WP_149333877.1">
    <property type="nucleotide sequence ID" value="NZ_BJJW01000002.1"/>
</dbReference>
<dbReference type="GO" id="GO:0009103">
    <property type="term" value="P:lipopolysaccharide biosynthetic process"/>
    <property type="evidence" value="ECO:0007669"/>
    <property type="project" value="TreeGrafter"/>
</dbReference>
<dbReference type="AlphaFoldDB" id="A0A5A5U058"/>
<dbReference type="GO" id="GO:0016757">
    <property type="term" value="F:glycosyltransferase activity"/>
    <property type="evidence" value="ECO:0007669"/>
    <property type="project" value="TreeGrafter"/>
</dbReference>